<dbReference type="EMBL" id="BPLR01010327">
    <property type="protein sequence ID" value="GIY38590.1"/>
    <property type="molecule type" value="Genomic_DNA"/>
</dbReference>
<reference evidence="2 3" key="1">
    <citation type="submission" date="2021-06" db="EMBL/GenBank/DDBJ databases">
        <title>Caerostris extrusa draft genome.</title>
        <authorList>
            <person name="Kono N."/>
            <person name="Arakawa K."/>
        </authorList>
    </citation>
    <scope>NUCLEOTIDE SEQUENCE [LARGE SCALE GENOMIC DNA]</scope>
</reference>
<proteinExistence type="predicted"/>
<keyword evidence="1" id="KW-0812">Transmembrane</keyword>
<name>A0AAV4SXV4_CAEEX</name>
<keyword evidence="3" id="KW-1185">Reference proteome</keyword>
<evidence type="ECO:0000256" key="1">
    <source>
        <dbReference type="SAM" id="Phobius"/>
    </source>
</evidence>
<protein>
    <submittedName>
        <fullName evidence="2">Uncharacterized protein</fullName>
    </submittedName>
</protein>
<comment type="caution">
    <text evidence="2">The sequence shown here is derived from an EMBL/GenBank/DDBJ whole genome shotgun (WGS) entry which is preliminary data.</text>
</comment>
<feature type="transmembrane region" description="Helical" evidence="1">
    <location>
        <begin position="12"/>
        <end position="34"/>
    </location>
</feature>
<evidence type="ECO:0000313" key="2">
    <source>
        <dbReference type="EMBL" id="GIY38590.1"/>
    </source>
</evidence>
<organism evidence="2 3">
    <name type="scientific">Caerostris extrusa</name>
    <name type="common">Bark spider</name>
    <name type="synonym">Caerostris bankana</name>
    <dbReference type="NCBI Taxonomy" id="172846"/>
    <lineage>
        <taxon>Eukaryota</taxon>
        <taxon>Metazoa</taxon>
        <taxon>Ecdysozoa</taxon>
        <taxon>Arthropoda</taxon>
        <taxon>Chelicerata</taxon>
        <taxon>Arachnida</taxon>
        <taxon>Araneae</taxon>
        <taxon>Araneomorphae</taxon>
        <taxon>Entelegynae</taxon>
        <taxon>Araneoidea</taxon>
        <taxon>Araneidae</taxon>
        <taxon>Caerostris</taxon>
    </lineage>
</organism>
<dbReference type="AlphaFoldDB" id="A0AAV4SXV4"/>
<keyword evidence="1" id="KW-0472">Membrane</keyword>
<evidence type="ECO:0000313" key="3">
    <source>
        <dbReference type="Proteomes" id="UP001054945"/>
    </source>
</evidence>
<accession>A0AAV4SXV4</accession>
<keyword evidence="1" id="KW-1133">Transmembrane helix</keyword>
<sequence length="83" mass="9177">MSAIMRNDPKSEVGLCFYASTATLIIPSLLWAILAKNLKIKSCGFCTAGFIVRLHMGILDSSTNNQCGFSTTAPYYEGFWFEI</sequence>
<dbReference type="Proteomes" id="UP001054945">
    <property type="component" value="Unassembled WGS sequence"/>
</dbReference>
<gene>
    <name evidence="2" type="ORF">CEXT_445661</name>
</gene>